<dbReference type="EMBL" id="CAEZYU010000004">
    <property type="protein sequence ID" value="CAB4728533.1"/>
    <property type="molecule type" value="Genomic_DNA"/>
</dbReference>
<organism evidence="3">
    <name type="scientific">freshwater metagenome</name>
    <dbReference type="NCBI Taxonomy" id="449393"/>
    <lineage>
        <taxon>unclassified sequences</taxon>
        <taxon>metagenomes</taxon>
        <taxon>ecological metagenomes</taxon>
    </lineage>
</organism>
<gene>
    <name evidence="3" type="ORF">UFOPK2766_00156</name>
</gene>
<reference evidence="3" key="1">
    <citation type="submission" date="2020-05" db="EMBL/GenBank/DDBJ databases">
        <authorList>
            <person name="Chiriac C."/>
            <person name="Salcher M."/>
            <person name="Ghai R."/>
            <person name="Kavagutti S V."/>
        </authorList>
    </citation>
    <scope>NUCLEOTIDE SEQUENCE</scope>
</reference>
<sequence length="135" mass="14002">MSRQVSAERARDQNYFLPLERGAVVPTMLVICCLSAVCVVGLVHIGEAAVQRARADAVADVVALAAVGHGDDGAEKVSRAAGAELLNLRRVGPTAVQVSVMLNGARSSAAADALGDELPPERGSKGNPESEFKPR</sequence>
<protein>
    <submittedName>
        <fullName evidence="3">Unannotated protein</fullName>
    </submittedName>
</protein>
<keyword evidence="2" id="KW-0472">Membrane</keyword>
<name>A0A6J6S1B3_9ZZZZ</name>
<proteinExistence type="predicted"/>
<feature type="compositionally biased region" description="Basic and acidic residues" evidence="1">
    <location>
        <begin position="119"/>
        <end position="135"/>
    </location>
</feature>
<evidence type="ECO:0000313" key="3">
    <source>
        <dbReference type="EMBL" id="CAB4728533.1"/>
    </source>
</evidence>
<accession>A0A6J6S1B3</accession>
<feature type="transmembrane region" description="Helical" evidence="2">
    <location>
        <begin position="23"/>
        <end position="45"/>
    </location>
</feature>
<keyword evidence="2" id="KW-1133">Transmembrane helix</keyword>
<evidence type="ECO:0000256" key="1">
    <source>
        <dbReference type="SAM" id="MobiDB-lite"/>
    </source>
</evidence>
<evidence type="ECO:0000256" key="2">
    <source>
        <dbReference type="SAM" id="Phobius"/>
    </source>
</evidence>
<dbReference type="AlphaFoldDB" id="A0A6J6S1B3"/>
<feature type="region of interest" description="Disordered" evidence="1">
    <location>
        <begin position="111"/>
        <end position="135"/>
    </location>
</feature>
<keyword evidence="2" id="KW-0812">Transmembrane</keyword>